<dbReference type="AlphaFoldDB" id="A0A8J9UCJ3"/>
<keyword evidence="1" id="KW-0175">Coiled coil</keyword>
<dbReference type="OrthoDB" id="6881329at2759"/>
<organism evidence="2 3">
    <name type="scientific">Brenthis ino</name>
    <name type="common">lesser marbled fritillary</name>
    <dbReference type="NCBI Taxonomy" id="405034"/>
    <lineage>
        <taxon>Eukaryota</taxon>
        <taxon>Metazoa</taxon>
        <taxon>Ecdysozoa</taxon>
        <taxon>Arthropoda</taxon>
        <taxon>Hexapoda</taxon>
        <taxon>Insecta</taxon>
        <taxon>Pterygota</taxon>
        <taxon>Neoptera</taxon>
        <taxon>Endopterygota</taxon>
        <taxon>Lepidoptera</taxon>
        <taxon>Glossata</taxon>
        <taxon>Ditrysia</taxon>
        <taxon>Papilionoidea</taxon>
        <taxon>Nymphalidae</taxon>
        <taxon>Heliconiinae</taxon>
        <taxon>Argynnini</taxon>
        <taxon>Brenthis</taxon>
    </lineage>
</organism>
<gene>
    <name evidence="2" type="ORF">BINO364_LOCUS4434</name>
</gene>
<reference evidence="2" key="1">
    <citation type="submission" date="2021-12" db="EMBL/GenBank/DDBJ databases">
        <authorList>
            <person name="Martin H S."/>
        </authorList>
    </citation>
    <scope>NUCLEOTIDE SEQUENCE</scope>
</reference>
<feature type="non-terminal residue" evidence="2">
    <location>
        <position position="708"/>
    </location>
</feature>
<dbReference type="Proteomes" id="UP000838878">
    <property type="component" value="Chromosome 12"/>
</dbReference>
<evidence type="ECO:0000313" key="2">
    <source>
        <dbReference type="EMBL" id="CAH0717876.1"/>
    </source>
</evidence>
<proteinExistence type="predicted"/>
<protein>
    <submittedName>
        <fullName evidence="2">Uncharacterized protein</fullName>
    </submittedName>
</protein>
<evidence type="ECO:0000313" key="3">
    <source>
        <dbReference type="Proteomes" id="UP000838878"/>
    </source>
</evidence>
<name>A0A8J9UCJ3_9NEOP</name>
<feature type="coiled-coil region" evidence="1">
    <location>
        <begin position="353"/>
        <end position="383"/>
    </location>
</feature>
<accession>A0A8J9UCJ3</accession>
<dbReference type="EMBL" id="OV170232">
    <property type="protein sequence ID" value="CAH0717876.1"/>
    <property type="molecule type" value="Genomic_DNA"/>
</dbReference>
<keyword evidence="3" id="KW-1185">Reference proteome</keyword>
<evidence type="ECO:0000256" key="1">
    <source>
        <dbReference type="SAM" id="Coils"/>
    </source>
</evidence>
<sequence>MDQKVCFEFPHKLMENLNIAYNVLSRKIACWNKYQIFLYEELDYKNPDHVCEINFTESRIAQLILSSNFLVCLDYRGAVFITRLKFKHFAHKRVKGSFEQREKDILVIDHDEDVAYSLKNDSNDIIFCIHKMNFEFELYKKFIITFSDQFITLIRYHNNSYIFRARVLSETEFEYVKGIFKTDENDWNQQVLVIVSFDGLTLYALLVNVKSSNFILNPLELFKSPSQISSINFITDNCFNLIVSLTTGTVIKISLNDTYQTPYTVHLNTAIHKLLVIDDALVFTDGITMWKAENAFLDSEPVFKQFNIKYAKDFIRSGDELICTSYSKLIYILPLEHNSSYIESSSTSEYCSAENLLNNYDYLNKIMEEIKKNDTIIQKLKKEENYLATLALSNRHDVMDDIIQYNITVFESYEDILKEETTITLTNDIKEYFDINSFYFLICINTSTLQPKFNDILANLLGHVQIHLIFTSDEQVLKTVSVKVAEQFKHLKLVIPLSSKYIGNGVEVNVKLVSNIPGALNEKKTLWTALHKKKIVLGVEQFIKMYVAKNNINLLKEPKETIKDLICQTAKNHNGNLFQINLIENELIGWSYYVMLPNNYKELLKNKLTYTNHFNVTRVDYLFKEMSSERFLNSHKKISLNIINEKIEVNILNDEFSEPLLMVSSTNPQIAFGVRNFFSNLIYNFHNYQNKHAIVVSSSFYEILEVYK</sequence>